<dbReference type="EMBL" id="CAKMMF010000021">
    <property type="protein sequence ID" value="CAH1212974.1"/>
    <property type="molecule type" value="Genomic_DNA"/>
</dbReference>
<reference evidence="2" key="1">
    <citation type="submission" date="2022-01" db="EMBL/GenBank/DDBJ databases">
        <authorList>
            <person name="Criscuolo A."/>
        </authorList>
    </citation>
    <scope>NUCLEOTIDE SEQUENCE</scope>
    <source>
        <strain evidence="2">CIP111893</strain>
    </source>
</reference>
<keyword evidence="1" id="KW-0812">Transmembrane</keyword>
<evidence type="ECO:0000313" key="3">
    <source>
        <dbReference type="Proteomes" id="UP000838686"/>
    </source>
</evidence>
<gene>
    <name evidence="2" type="ORF">PAECIP111893_03602</name>
</gene>
<keyword evidence="1" id="KW-0472">Membrane</keyword>
<proteinExistence type="predicted"/>
<accession>A0ABM9CIA4</accession>
<protein>
    <submittedName>
        <fullName evidence="2">Uncharacterized protein</fullName>
    </submittedName>
</protein>
<name>A0ABM9CIA4_9BACL</name>
<keyword evidence="3" id="KW-1185">Reference proteome</keyword>
<evidence type="ECO:0000256" key="1">
    <source>
        <dbReference type="SAM" id="Phobius"/>
    </source>
</evidence>
<sequence>MREFFDWIALHWLAVSLVFISALALAYIFVKRKSLFYKE</sequence>
<comment type="caution">
    <text evidence="2">The sequence shown here is derived from an EMBL/GenBank/DDBJ whole genome shotgun (WGS) entry which is preliminary data.</text>
</comment>
<evidence type="ECO:0000313" key="2">
    <source>
        <dbReference type="EMBL" id="CAH1212974.1"/>
    </source>
</evidence>
<dbReference type="Proteomes" id="UP000838686">
    <property type="component" value="Unassembled WGS sequence"/>
</dbReference>
<organism evidence="2 3">
    <name type="scientific">Paenibacillus plantiphilus</name>
    <dbReference type="NCBI Taxonomy" id="2905650"/>
    <lineage>
        <taxon>Bacteria</taxon>
        <taxon>Bacillati</taxon>
        <taxon>Bacillota</taxon>
        <taxon>Bacilli</taxon>
        <taxon>Bacillales</taxon>
        <taxon>Paenibacillaceae</taxon>
        <taxon>Paenibacillus</taxon>
    </lineage>
</organism>
<keyword evidence="1" id="KW-1133">Transmembrane helix</keyword>
<feature type="transmembrane region" description="Helical" evidence="1">
    <location>
        <begin position="12"/>
        <end position="30"/>
    </location>
</feature>